<dbReference type="STRING" id="649747.HMPREF0083_01024"/>
<comment type="caution">
    <text evidence="1">The sequence shown here is derived from an EMBL/GenBank/DDBJ whole genome shotgun (WGS) entry which is preliminary data.</text>
</comment>
<dbReference type="Proteomes" id="UP000016511">
    <property type="component" value="Unassembled WGS sequence"/>
</dbReference>
<dbReference type="PATRIC" id="fig|649747.3.peg.930"/>
<dbReference type="HOGENOM" id="CLU_2115903_0_0_9"/>
<accession>U1YFP8</accession>
<evidence type="ECO:0000313" key="2">
    <source>
        <dbReference type="Proteomes" id="UP000016511"/>
    </source>
</evidence>
<dbReference type="AlphaFoldDB" id="U1YFP8"/>
<sequence>MREVNSKINVRLWPEKISIEFDFILKQEGDRFYEHCKNAIHPPIEGDFEEVLSKIREIASEYDELRIGVYGSWFGIKNQNGEWQDYDLNFPKVDYNKYHCATLYREYLKQEENK</sequence>
<organism evidence="1 2">
    <name type="scientific">Aneurinibacillus aneurinilyticus ATCC 12856</name>
    <dbReference type="NCBI Taxonomy" id="649747"/>
    <lineage>
        <taxon>Bacteria</taxon>
        <taxon>Bacillati</taxon>
        <taxon>Bacillota</taxon>
        <taxon>Bacilli</taxon>
        <taxon>Bacillales</taxon>
        <taxon>Paenibacillaceae</taxon>
        <taxon>Aneurinibacillus group</taxon>
        <taxon>Aneurinibacillus</taxon>
    </lineage>
</organism>
<protein>
    <submittedName>
        <fullName evidence="1">Uncharacterized protein</fullName>
    </submittedName>
</protein>
<dbReference type="EMBL" id="AWSJ01000064">
    <property type="protein sequence ID" value="ERI10912.1"/>
    <property type="molecule type" value="Genomic_DNA"/>
</dbReference>
<proteinExistence type="predicted"/>
<keyword evidence="2" id="KW-1185">Reference proteome</keyword>
<name>U1YFP8_ANEAE</name>
<gene>
    <name evidence="1" type="ORF">HMPREF0083_01024</name>
</gene>
<evidence type="ECO:0000313" key="1">
    <source>
        <dbReference type="EMBL" id="ERI10912.1"/>
    </source>
</evidence>
<reference evidence="1 2" key="1">
    <citation type="submission" date="2013-08" db="EMBL/GenBank/DDBJ databases">
        <authorList>
            <person name="Weinstock G."/>
            <person name="Sodergren E."/>
            <person name="Wylie T."/>
            <person name="Fulton L."/>
            <person name="Fulton R."/>
            <person name="Fronick C."/>
            <person name="O'Laughlin M."/>
            <person name="Godfrey J."/>
            <person name="Miner T."/>
            <person name="Herter B."/>
            <person name="Appelbaum E."/>
            <person name="Cordes M."/>
            <person name="Lek S."/>
            <person name="Wollam A."/>
            <person name="Pepin K.H."/>
            <person name="Palsikar V.B."/>
            <person name="Mitreva M."/>
            <person name="Wilson R.K."/>
        </authorList>
    </citation>
    <scope>NUCLEOTIDE SEQUENCE [LARGE SCALE GENOMIC DNA]</scope>
    <source>
        <strain evidence="1 2">ATCC 12856</strain>
    </source>
</reference>